<feature type="domain" description="Core-binding (CB)" evidence="3">
    <location>
        <begin position="70"/>
        <end position="151"/>
    </location>
</feature>
<dbReference type="InterPro" id="IPR010998">
    <property type="entry name" value="Integrase_recombinase_N"/>
</dbReference>
<dbReference type="InterPro" id="IPR044068">
    <property type="entry name" value="CB"/>
</dbReference>
<comment type="caution">
    <text evidence="4">The sequence shown here is derived from an EMBL/GenBank/DDBJ whole genome shotgun (WGS) entry which is preliminary data.</text>
</comment>
<proteinExistence type="predicted"/>
<evidence type="ECO:0000259" key="3">
    <source>
        <dbReference type="PROSITE" id="PS51900"/>
    </source>
</evidence>
<sequence>MTKRRSRGDGSLHWHEQRQRWIAVATVGWTPAGKRIVKSGSGKTKTEAKNKLKEILRDYDDGLAIAPHDYTVEKAVRDWLTYGLNGRDQQTVKTLTILADTHVIPALGARKLRDLSAEDVDKWLADKAKTLATRTLRDIRSVLKRAIARAQARDKVKRNVVMLCDVPVGQTGRPSKRASDLS</sequence>
<protein>
    <recommendedName>
        <fullName evidence="3">Core-binding (CB) domain-containing protein</fullName>
    </recommendedName>
</protein>
<evidence type="ECO:0000313" key="4">
    <source>
        <dbReference type="EMBL" id="MCE7009330.1"/>
    </source>
</evidence>
<dbReference type="SUPFAM" id="SSF56349">
    <property type="entry name" value="DNA breaking-rejoining enzymes"/>
    <property type="match status" value="1"/>
</dbReference>
<name>A0ABS8ZNI9_9PSEU</name>
<organism evidence="4 5">
    <name type="scientific">Kibdelosporangium philippinense</name>
    <dbReference type="NCBI Taxonomy" id="211113"/>
    <lineage>
        <taxon>Bacteria</taxon>
        <taxon>Bacillati</taxon>
        <taxon>Actinomycetota</taxon>
        <taxon>Actinomycetes</taxon>
        <taxon>Pseudonocardiales</taxon>
        <taxon>Pseudonocardiaceae</taxon>
        <taxon>Kibdelosporangium</taxon>
    </lineage>
</organism>
<dbReference type="Proteomes" id="UP001521150">
    <property type="component" value="Unassembled WGS sequence"/>
</dbReference>
<gene>
    <name evidence="4" type="ORF">LWC34_41930</name>
</gene>
<dbReference type="EMBL" id="JAJVCN010000003">
    <property type="protein sequence ID" value="MCE7009330.1"/>
    <property type="molecule type" value="Genomic_DNA"/>
</dbReference>
<evidence type="ECO:0000256" key="1">
    <source>
        <dbReference type="ARBA" id="ARBA00023125"/>
    </source>
</evidence>
<evidence type="ECO:0000256" key="2">
    <source>
        <dbReference type="PROSITE-ProRule" id="PRU01248"/>
    </source>
</evidence>
<dbReference type="Gene3D" id="1.10.150.130">
    <property type="match status" value="1"/>
</dbReference>
<keyword evidence="1 2" id="KW-0238">DNA-binding</keyword>
<keyword evidence="5" id="KW-1185">Reference proteome</keyword>
<dbReference type="InterPro" id="IPR011010">
    <property type="entry name" value="DNA_brk_join_enz"/>
</dbReference>
<reference evidence="4 5" key="1">
    <citation type="submission" date="2021-12" db="EMBL/GenBank/DDBJ databases">
        <title>Genome sequence of Kibdelosporangium philippinense ATCC 49844.</title>
        <authorList>
            <person name="Fedorov E.A."/>
            <person name="Omeragic M."/>
            <person name="Shalygina K.F."/>
            <person name="Maclea K.S."/>
        </authorList>
    </citation>
    <scope>NUCLEOTIDE SEQUENCE [LARGE SCALE GENOMIC DNA]</scope>
    <source>
        <strain evidence="4 5">ATCC 49844</strain>
    </source>
</reference>
<dbReference type="PROSITE" id="PS51900">
    <property type="entry name" value="CB"/>
    <property type="match status" value="1"/>
</dbReference>
<evidence type="ECO:0000313" key="5">
    <source>
        <dbReference type="Proteomes" id="UP001521150"/>
    </source>
</evidence>
<dbReference type="RefSeq" id="WP_233730756.1">
    <property type="nucleotide sequence ID" value="NZ_JAJVCN010000003.1"/>
</dbReference>
<accession>A0ABS8ZNI9</accession>